<evidence type="ECO:0000313" key="1">
    <source>
        <dbReference type="EMBL" id="SBO97748.1"/>
    </source>
</evidence>
<accession>A0A1M4EGG2</accession>
<organism evidence="1">
    <name type="scientific">Nonomuraea gerenzanensis</name>
    <dbReference type="NCBI Taxonomy" id="93944"/>
    <lineage>
        <taxon>Bacteria</taxon>
        <taxon>Bacillati</taxon>
        <taxon>Actinomycetota</taxon>
        <taxon>Actinomycetes</taxon>
        <taxon>Streptosporangiales</taxon>
        <taxon>Streptosporangiaceae</taxon>
        <taxon>Nonomuraea</taxon>
    </lineage>
</organism>
<reference evidence="1" key="1">
    <citation type="submission" date="2016-04" db="EMBL/GenBank/DDBJ databases">
        <authorList>
            <person name="Evans L.H."/>
            <person name="Alamgir A."/>
            <person name="Owens N."/>
            <person name="Weber N.D."/>
            <person name="Virtaneva K."/>
            <person name="Barbian K."/>
            <person name="Babar A."/>
            <person name="Rosenke K."/>
        </authorList>
    </citation>
    <scope>NUCLEOTIDE SEQUENCE</scope>
    <source>
        <strain evidence="1">Nono1</strain>
    </source>
</reference>
<dbReference type="AlphaFoldDB" id="A0A1M4EGG2"/>
<name>A0A1M4EGG2_9ACTN</name>
<protein>
    <submittedName>
        <fullName evidence="1">Uncharacterized protein</fullName>
    </submittedName>
</protein>
<sequence>MPSIGAGPGGVIEPAGGPSVPLGILSVRLGWGRTVDPWWSR</sequence>
<proteinExistence type="predicted"/>
<dbReference type="EMBL" id="LT559118">
    <property type="protein sequence ID" value="SBO97748.1"/>
    <property type="molecule type" value="Genomic_DNA"/>
</dbReference>
<gene>
    <name evidence="1" type="ORF">BN4615_P7264</name>
</gene>
<dbReference type="RefSeq" id="WP_263657351.1">
    <property type="nucleotide sequence ID" value="NZ_CP084058.1"/>
</dbReference>